<sequence length="93" mass="11561">MIIILQSISRIFNGYLNYWDIIKITFYQYNYVYSDKFMNIVICCFNIIPVIFNVTINCLFFSLLYKKFKIYIMKLFNNWYLVKYFKNYAIQYL</sequence>
<evidence type="ECO:0000313" key="2">
    <source>
        <dbReference type="EMBL" id="QOX89478.1"/>
    </source>
</evidence>
<keyword evidence="1" id="KW-0812">Transmembrane</keyword>
<reference evidence="2" key="1">
    <citation type="submission" date="2020-08" db="EMBL/GenBank/DDBJ databases">
        <title>Phytoplasma sp. strain PR08 associated with Phyllody Disease of Parthenium hysterophorus.</title>
        <authorList>
            <person name="Kirdat K."/>
            <person name="Tiwarekar B."/>
            <person name="Yadav A."/>
        </authorList>
    </citation>
    <scope>NUCLEOTIDE SEQUENCE [LARGE SCALE GENOMIC DNA]</scope>
    <source>
        <strain evidence="2">PR08</strain>
    </source>
</reference>
<organism evidence="2">
    <name type="scientific">Candidatus Phytoplasma australasiaticum subsp. australasiaticum</name>
    <dbReference type="NCBI Taxonomy" id="2832407"/>
    <lineage>
        <taxon>Bacteria</taxon>
        <taxon>Bacillati</taxon>
        <taxon>Mycoplasmatota</taxon>
        <taxon>Mollicutes</taxon>
        <taxon>Acholeplasmatales</taxon>
        <taxon>Acholeplasmataceae</taxon>
        <taxon>Candidatus Phytoplasma</taxon>
        <taxon>16SrII (Peanut WB group)</taxon>
        <taxon>Candidatus Phytoplasma australasiaticum</taxon>
    </lineage>
</organism>
<protein>
    <submittedName>
        <fullName evidence="2">Uncharacterized protein</fullName>
    </submittedName>
</protein>
<proteinExistence type="predicted"/>
<keyword evidence="1" id="KW-0472">Membrane</keyword>
<feature type="transmembrane region" description="Helical" evidence="1">
    <location>
        <begin position="37"/>
        <end position="65"/>
    </location>
</feature>
<evidence type="ECO:0000256" key="1">
    <source>
        <dbReference type="SAM" id="Phobius"/>
    </source>
</evidence>
<keyword evidence="1" id="KW-1133">Transmembrane helix</keyword>
<dbReference type="EMBL" id="CP060385">
    <property type="protein sequence ID" value="QOX89478.1"/>
    <property type="molecule type" value="Genomic_DNA"/>
</dbReference>
<name>A0A7S7FZM0_9MOLU</name>
<dbReference type="AlphaFoldDB" id="A0A7S7FZM0"/>
<gene>
    <name evidence="2" type="ORF">H7685_01130</name>
</gene>
<accession>A0A7S7FZM0</accession>